<feature type="compositionally biased region" description="Basic and acidic residues" evidence="1">
    <location>
        <begin position="75"/>
        <end position="91"/>
    </location>
</feature>
<feature type="region of interest" description="Disordered" evidence="1">
    <location>
        <begin position="217"/>
        <end position="252"/>
    </location>
</feature>
<name>A0A0D9V0N5_9ORYZ</name>
<evidence type="ECO:0000256" key="1">
    <source>
        <dbReference type="SAM" id="MobiDB-lite"/>
    </source>
</evidence>
<dbReference type="Gramene" id="LPERR01G13290.1">
    <property type="protein sequence ID" value="LPERR01G13290.1"/>
    <property type="gene ID" value="LPERR01G13290"/>
</dbReference>
<reference evidence="2" key="3">
    <citation type="submission" date="2015-04" db="UniProtKB">
        <authorList>
            <consortium name="EnsemblPlants"/>
        </authorList>
    </citation>
    <scope>IDENTIFICATION</scope>
</reference>
<feature type="compositionally biased region" description="Basic residues" evidence="1">
    <location>
        <begin position="38"/>
        <end position="57"/>
    </location>
</feature>
<reference evidence="3" key="2">
    <citation type="submission" date="2013-12" db="EMBL/GenBank/DDBJ databases">
        <authorList>
            <person name="Yu Y."/>
            <person name="Lee S."/>
            <person name="de Baynast K."/>
            <person name="Wissotski M."/>
            <person name="Liu L."/>
            <person name="Talag J."/>
            <person name="Goicoechea J."/>
            <person name="Angelova A."/>
            <person name="Jetty R."/>
            <person name="Kudrna D."/>
            <person name="Golser W."/>
            <person name="Rivera L."/>
            <person name="Zhang J."/>
            <person name="Wing R."/>
        </authorList>
    </citation>
    <scope>NUCLEOTIDE SEQUENCE</scope>
</reference>
<protein>
    <submittedName>
        <fullName evidence="2">Uncharacterized protein</fullName>
    </submittedName>
</protein>
<dbReference type="STRING" id="77586.A0A0D9V0N5"/>
<sequence>MARVCDDSVFTSVPAKTNAGALTLKQVADQPGTNKVPHLTKRVVSKPKIRRSPRVKAKPKEVEASSSQPANTKRKREEVERKIKAKPKEAEASSSQPANTKRKREEGERKKVIKDTNWCDHIADVLMDGIIDFKVTATKNINITGCVDILNLRDFEASIYAEGNTGQEELLNGAIQFPLMLKTMKCRTKMLKQSMVMVRTLRRRAMHPLQILSACASDGPNIETTSHAPPPSSRADSRYAQAQHGGFSGTRTGSYEVPAHNNWLNKLEEMLKIRRAEILKRCRKTIEAILDKSDSKIIAHFQKETEKTML</sequence>
<dbReference type="Proteomes" id="UP000032180">
    <property type="component" value="Chromosome 1"/>
</dbReference>
<evidence type="ECO:0000313" key="3">
    <source>
        <dbReference type="Proteomes" id="UP000032180"/>
    </source>
</evidence>
<dbReference type="AlphaFoldDB" id="A0A0D9V0N5"/>
<dbReference type="EnsemblPlants" id="LPERR01G13290.1">
    <property type="protein sequence ID" value="LPERR01G13290.1"/>
    <property type="gene ID" value="LPERR01G13290"/>
</dbReference>
<evidence type="ECO:0000313" key="2">
    <source>
        <dbReference type="EnsemblPlants" id="LPERR01G13290.1"/>
    </source>
</evidence>
<accession>A0A0D9V0N5</accession>
<feature type="region of interest" description="Disordered" evidence="1">
    <location>
        <begin position="26"/>
        <end position="110"/>
    </location>
</feature>
<organism evidence="2 3">
    <name type="scientific">Leersia perrieri</name>
    <dbReference type="NCBI Taxonomy" id="77586"/>
    <lineage>
        <taxon>Eukaryota</taxon>
        <taxon>Viridiplantae</taxon>
        <taxon>Streptophyta</taxon>
        <taxon>Embryophyta</taxon>
        <taxon>Tracheophyta</taxon>
        <taxon>Spermatophyta</taxon>
        <taxon>Magnoliopsida</taxon>
        <taxon>Liliopsida</taxon>
        <taxon>Poales</taxon>
        <taxon>Poaceae</taxon>
        <taxon>BOP clade</taxon>
        <taxon>Oryzoideae</taxon>
        <taxon>Oryzeae</taxon>
        <taxon>Oryzinae</taxon>
        <taxon>Leersia</taxon>
    </lineage>
</organism>
<dbReference type="HOGENOM" id="CLU_898228_0_0_1"/>
<reference evidence="2 3" key="1">
    <citation type="submission" date="2012-08" db="EMBL/GenBank/DDBJ databases">
        <title>Oryza genome evolution.</title>
        <authorList>
            <person name="Wing R.A."/>
        </authorList>
    </citation>
    <scope>NUCLEOTIDE SEQUENCE</scope>
</reference>
<proteinExistence type="predicted"/>
<keyword evidence="3" id="KW-1185">Reference proteome</keyword>